<name>A0A6J0BPB5_NEOLC</name>
<dbReference type="SUPFAM" id="SSF55729">
    <property type="entry name" value="Acyl-CoA N-acyltransferases (Nat)"/>
    <property type="match status" value="1"/>
</dbReference>
<evidence type="ECO:0000256" key="8">
    <source>
        <dbReference type="ARBA" id="ARBA00023242"/>
    </source>
</evidence>
<keyword evidence="5 11" id="KW-0808">Transferase</keyword>
<evidence type="ECO:0000313" key="17">
    <source>
        <dbReference type="RefSeq" id="XP_015516553.1"/>
    </source>
</evidence>
<comment type="subcellular location">
    <subcellularLocation>
        <location evidence="1">Nucleus</location>
    </subcellularLocation>
</comment>
<dbReference type="PIRSF" id="PIRSF038084">
    <property type="entry name" value="HAT-B_cat"/>
    <property type="match status" value="1"/>
</dbReference>
<dbReference type="Pfam" id="PF21183">
    <property type="entry name" value="HAT1_C"/>
    <property type="match status" value="1"/>
</dbReference>
<evidence type="ECO:0000256" key="4">
    <source>
        <dbReference type="ARBA" id="ARBA00021268"/>
    </source>
</evidence>
<dbReference type="GO" id="GO:0031509">
    <property type="term" value="P:subtelomeric heterochromatin formation"/>
    <property type="evidence" value="ECO:0007669"/>
    <property type="project" value="InterPro"/>
</dbReference>
<evidence type="ECO:0000256" key="13">
    <source>
        <dbReference type="PIRSR" id="PIRSR038084-2"/>
    </source>
</evidence>
<comment type="catalytic activity">
    <reaction evidence="10 11">
        <text>L-lysyl-[protein] + acetyl-CoA = N(6)-acetyl-L-lysyl-[protein] + CoA + H(+)</text>
        <dbReference type="Rhea" id="RHEA:45948"/>
        <dbReference type="Rhea" id="RHEA-COMP:9752"/>
        <dbReference type="Rhea" id="RHEA-COMP:10731"/>
        <dbReference type="ChEBI" id="CHEBI:15378"/>
        <dbReference type="ChEBI" id="CHEBI:29969"/>
        <dbReference type="ChEBI" id="CHEBI:57287"/>
        <dbReference type="ChEBI" id="CHEBI:57288"/>
        <dbReference type="ChEBI" id="CHEBI:61930"/>
        <dbReference type="EC" id="2.3.1.48"/>
    </reaction>
</comment>
<dbReference type="GO" id="GO:0042393">
    <property type="term" value="F:histone binding"/>
    <property type="evidence" value="ECO:0007669"/>
    <property type="project" value="InterPro"/>
</dbReference>
<evidence type="ECO:0000256" key="1">
    <source>
        <dbReference type="ARBA" id="ARBA00004123"/>
    </source>
</evidence>
<dbReference type="KEGG" id="nlo:107221898"/>
<sequence length="410" mass="47715">MEDATTARLKSLIISSNDALEFKLIRNPHDVNDDKLIFKPEMSHQVFGDSENIFGYRDLRIKLYYSAGCLETYLGMTYSEKADYMSCEGVEADDVLSKISAKLAPKVHSNMDSFIAALKNDESFVPPGTVIHSFSVKDKDKGVRHFEVYKADMSCKGFKEYHERLQTFLLWYIDAASFIDIDDDQWHYFNIFEKYTPTVGSHRYATVGFATVYQYYAYPHHARPRIAQVLVLPPFQGLGIGAQLLSAIYRAYIGRTDVKDITVEDPSISFQRVRDFIDAQHCKTLESFSKSNLLQGFNKNMAIEASVRFKINKKQARRVYEILRLRVTDVSDKQEYQQYRLDIKRRLNVPYQREQKNFKKLQRALKPMEGSTVIDGPAPEQRMQILEKQYRLLEEDYKKVIDRIETSDWL</sequence>
<organism evidence="16 19">
    <name type="scientific">Neodiprion lecontei</name>
    <name type="common">Redheaded pine sawfly</name>
    <dbReference type="NCBI Taxonomy" id="441921"/>
    <lineage>
        <taxon>Eukaryota</taxon>
        <taxon>Metazoa</taxon>
        <taxon>Ecdysozoa</taxon>
        <taxon>Arthropoda</taxon>
        <taxon>Hexapoda</taxon>
        <taxon>Insecta</taxon>
        <taxon>Pterygota</taxon>
        <taxon>Neoptera</taxon>
        <taxon>Endopterygota</taxon>
        <taxon>Hymenoptera</taxon>
        <taxon>Tenthredinoidea</taxon>
        <taxon>Diprionidae</taxon>
        <taxon>Diprioninae</taxon>
        <taxon>Neodiprion</taxon>
    </lineage>
</organism>
<evidence type="ECO:0000256" key="3">
    <source>
        <dbReference type="ARBA" id="ARBA00013184"/>
    </source>
</evidence>
<evidence type="ECO:0000256" key="12">
    <source>
        <dbReference type="PIRSR" id="PIRSR038084-1"/>
    </source>
</evidence>
<dbReference type="InterPro" id="IPR013523">
    <property type="entry name" value="Hist_AcTrfase_HAT1_C"/>
</dbReference>
<evidence type="ECO:0000313" key="20">
    <source>
        <dbReference type="RefSeq" id="XP_046594886.1"/>
    </source>
</evidence>
<reference evidence="17 18" key="1">
    <citation type="submission" date="2025-04" db="UniProtKB">
        <authorList>
            <consortium name="RefSeq"/>
        </authorList>
    </citation>
    <scope>IDENTIFICATION</scope>
    <source>
        <tissue evidence="20">Thorax and Abdomen</tissue>
        <tissue evidence="17 18">Whole body</tissue>
    </source>
</reference>
<comment type="similarity">
    <text evidence="2 11">Belongs to the HAT1 family.</text>
</comment>
<feature type="region of interest" description="Interaction with histone H4 N-terminus" evidence="13">
    <location>
        <begin position="213"/>
        <end position="215"/>
    </location>
</feature>
<dbReference type="PANTHER" id="PTHR12046">
    <property type="entry name" value="HISTONE ACETYLTRANSFERASE TYPE B CATALYTIC SUBUNIT"/>
    <property type="match status" value="1"/>
</dbReference>
<dbReference type="GO" id="GO:0005634">
    <property type="term" value="C:nucleus"/>
    <property type="evidence" value="ECO:0007669"/>
    <property type="project" value="UniProtKB-SubCell"/>
</dbReference>
<dbReference type="Pfam" id="PF00583">
    <property type="entry name" value="Acetyltransf_1"/>
    <property type="match status" value="1"/>
</dbReference>
<evidence type="ECO:0000256" key="11">
    <source>
        <dbReference type="PIRNR" id="PIRNR038084"/>
    </source>
</evidence>
<dbReference type="GO" id="GO:0006281">
    <property type="term" value="P:DNA repair"/>
    <property type="evidence" value="ECO:0007669"/>
    <property type="project" value="UniProtKB-KW"/>
</dbReference>
<protein>
    <recommendedName>
        <fullName evidence="4 11">Histone acetyltransferase type B catalytic subunit</fullName>
        <ecNumber evidence="3 11">2.3.1.48</ecNumber>
    </recommendedName>
</protein>
<dbReference type="InterPro" id="IPR048776">
    <property type="entry name" value="HAT1_C"/>
</dbReference>
<dbReference type="OrthoDB" id="10253098at2759"/>
<proteinExistence type="inferred from homology"/>
<feature type="domain" description="N-acetyltransferase" evidence="15">
    <location>
        <begin position="153"/>
        <end position="326"/>
    </location>
</feature>
<evidence type="ECO:0000256" key="9">
    <source>
        <dbReference type="ARBA" id="ARBA00023315"/>
    </source>
</evidence>
<dbReference type="Gene3D" id="3.90.360.10">
    <property type="entry name" value="Histone acetyl transferase 1 (HAT1), N-terminal domain"/>
    <property type="match status" value="1"/>
</dbReference>
<dbReference type="Gene3D" id="1.10.10.390">
    <property type="match status" value="1"/>
</dbReference>
<dbReference type="InterPro" id="IPR017380">
    <property type="entry name" value="Hist_AcTrfase_B-typ_cat-su"/>
</dbReference>
<dbReference type="Gene3D" id="3.40.630.30">
    <property type="match status" value="1"/>
</dbReference>
<dbReference type="RefSeq" id="XP_015516553.1">
    <property type="nucleotide sequence ID" value="XM_015661067.1"/>
</dbReference>
<dbReference type="GeneID" id="107221898"/>
<evidence type="ECO:0000256" key="2">
    <source>
        <dbReference type="ARBA" id="ARBA00010543"/>
    </source>
</evidence>
<dbReference type="InterPro" id="IPR016181">
    <property type="entry name" value="Acyl_CoA_acyltransferase"/>
</dbReference>
<evidence type="ECO:0000256" key="14">
    <source>
        <dbReference type="PIRSR" id="PIRSR038084-3"/>
    </source>
</evidence>
<dbReference type="RefSeq" id="XP_015516556.1">
    <property type="nucleotide sequence ID" value="XM_015661070.1"/>
</dbReference>
<dbReference type="Pfam" id="PF10394">
    <property type="entry name" value="Hat1_N"/>
    <property type="match status" value="1"/>
</dbReference>
<dbReference type="EC" id="2.3.1.48" evidence="3 11"/>
<evidence type="ECO:0000313" key="18">
    <source>
        <dbReference type="RefSeq" id="XP_015516554.1"/>
    </source>
</evidence>
<dbReference type="FunFam" id="1.10.10.390:FF:000001">
    <property type="entry name" value="Histone acetyltransferase type B catalytic subunit"/>
    <property type="match status" value="1"/>
</dbReference>
<evidence type="ECO:0000256" key="7">
    <source>
        <dbReference type="ARBA" id="ARBA00023204"/>
    </source>
</evidence>
<dbReference type="AlphaFoldDB" id="A0A6J0BPB5"/>
<evidence type="ECO:0000259" key="15">
    <source>
        <dbReference type="PROSITE" id="PS51186"/>
    </source>
</evidence>
<keyword evidence="6" id="KW-0227">DNA damage</keyword>
<keyword evidence="7" id="KW-0234">DNA repair</keyword>
<feature type="site" description="Interaction with histone H4 N-terminus" evidence="14">
    <location>
        <position position="186"/>
    </location>
</feature>
<dbReference type="CDD" id="cd04301">
    <property type="entry name" value="NAT_SF"/>
    <property type="match status" value="1"/>
</dbReference>
<evidence type="ECO:0000256" key="10">
    <source>
        <dbReference type="ARBA" id="ARBA00048017"/>
    </source>
</evidence>
<dbReference type="RefSeq" id="XP_046594886.1">
    <property type="nucleotide sequence ID" value="XM_046738930.1"/>
</dbReference>
<dbReference type="PROSITE" id="PS51186">
    <property type="entry name" value="GNAT"/>
    <property type="match status" value="1"/>
</dbReference>
<keyword evidence="8" id="KW-0539">Nucleus</keyword>
<gene>
    <name evidence="17 18 19 20" type="primary">LOC107221898</name>
</gene>
<feature type="active site" description="Proton donor/acceptor" evidence="12">
    <location>
        <position position="264"/>
    </location>
</feature>
<evidence type="ECO:0000313" key="16">
    <source>
        <dbReference type="Proteomes" id="UP000829291"/>
    </source>
</evidence>
<evidence type="ECO:0000256" key="6">
    <source>
        <dbReference type="ARBA" id="ARBA00022763"/>
    </source>
</evidence>
<evidence type="ECO:0000313" key="19">
    <source>
        <dbReference type="RefSeq" id="XP_015516556.1"/>
    </source>
</evidence>
<dbReference type="GO" id="GO:0004402">
    <property type="term" value="F:histone acetyltransferase activity"/>
    <property type="evidence" value="ECO:0007669"/>
    <property type="project" value="UniProtKB-UniRule"/>
</dbReference>
<evidence type="ECO:0000256" key="5">
    <source>
        <dbReference type="ARBA" id="ARBA00022679"/>
    </source>
</evidence>
<dbReference type="GO" id="GO:0000781">
    <property type="term" value="C:chromosome, telomeric region"/>
    <property type="evidence" value="ECO:0007669"/>
    <property type="project" value="GOC"/>
</dbReference>
<keyword evidence="9 11" id="KW-0012">Acyltransferase</keyword>
<accession>A0A6J0BPB5</accession>
<dbReference type="Proteomes" id="UP000829291">
    <property type="component" value="Chromosome 4"/>
</dbReference>
<dbReference type="InterPro" id="IPR000182">
    <property type="entry name" value="GNAT_dom"/>
</dbReference>
<dbReference type="InterPro" id="IPR019467">
    <property type="entry name" value="Hat1_N"/>
</dbReference>
<dbReference type="InterPro" id="IPR037113">
    <property type="entry name" value="Hat1_N_sf"/>
</dbReference>
<feature type="region of interest" description="Interaction with histone H4 N-terminus" evidence="13">
    <location>
        <begin position="49"/>
        <end position="51"/>
    </location>
</feature>
<dbReference type="RefSeq" id="XP_015516554.1">
    <property type="nucleotide sequence ID" value="XM_015661068.1"/>
</dbReference>
<keyword evidence="16" id="KW-1185">Reference proteome</keyword>
<dbReference type="CTD" id="8520"/>